<evidence type="ECO:0000256" key="6">
    <source>
        <dbReference type="ARBA" id="ARBA00023136"/>
    </source>
</evidence>
<protein>
    <submittedName>
        <fullName evidence="11">TonB-dependent receptor</fullName>
    </submittedName>
</protein>
<evidence type="ECO:0000256" key="3">
    <source>
        <dbReference type="ARBA" id="ARBA00022452"/>
    </source>
</evidence>
<dbReference type="PANTHER" id="PTHR30069">
    <property type="entry name" value="TONB-DEPENDENT OUTER MEMBRANE RECEPTOR"/>
    <property type="match status" value="1"/>
</dbReference>
<dbReference type="PANTHER" id="PTHR30069:SF29">
    <property type="entry name" value="HEMOGLOBIN AND HEMOGLOBIN-HAPTOGLOBIN-BINDING PROTEIN 1-RELATED"/>
    <property type="match status" value="1"/>
</dbReference>
<dbReference type="Pfam" id="PF14905">
    <property type="entry name" value="OMP_b-brl_3"/>
    <property type="match status" value="1"/>
</dbReference>
<keyword evidence="11" id="KW-0675">Receptor</keyword>
<dbReference type="RefSeq" id="WP_105217693.1">
    <property type="nucleotide sequence ID" value="NZ_CP027062.1"/>
</dbReference>
<keyword evidence="4 8" id="KW-0812">Transmembrane</keyword>
<dbReference type="Pfam" id="PF07715">
    <property type="entry name" value="Plug"/>
    <property type="match status" value="1"/>
</dbReference>
<evidence type="ECO:0000313" key="12">
    <source>
        <dbReference type="Proteomes" id="UP000238442"/>
    </source>
</evidence>
<evidence type="ECO:0000313" key="11">
    <source>
        <dbReference type="EMBL" id="AVI52454.1"/>
    </source>
</evidence>
<dbReference type="Gene3D" id="2.170.130.10">
    <property type="entry name" value="TonB-dependent receptor, plug domain"/>
    <property type="match status" value="1"/>
</dbReference>
<proteinExistence type="inferred from homology"/>
<reference evidence="11 12" key="1">
    <citation type="submission" date="2018-02" db="EMBL/GenBank/DDBJ databases">
        <title>Genomic analysis of the strain RR4-38 isolated from a seawater recirculating aquaculture system.</title>
        <authorList>
            <person name="Kim Y.-S."/>
            <person name="Jang Y.H."/>
            <person name="Kim K.-H."/>
        </authorList>
    </citation>
    <scope>NUCLEOTIDE SEQUENCE [LARGE SCALE GENOMIC DNA]</scope>
    <source>
        <strain evidence="11 12">RR4-38</strain>
    </source>
</reference>
<dbReference type="GO" id="GO:0009279">
    <property type="term" value="C:cell outer membrane"/>
    <property type="evidence" value="ECO:0007669"/>
    <property type="project" value="UniProtKB-SubCell"/>
</dbReference>
<evidence type="ECO:0000256" key="1">
    <source>
        <dbReference type="ARBA" id="ARBA00004571"/>
    </source>
</evidence>
<sequence length="643" mass="72392">MKQFVIGLLFLGSLTTLWSQESGKVEQLDSVLIDTKSRMNVKNSGKVVARITSDMLAQNEGSSLAELLNELSGIEINGNLSNEGQNLSYFVRGGSNRQVVIMVDGVQLNDASQLANDFDLRLIDLNRVASVEVLKGASSVLYGSGAATAVIHIRTKKSGKKDVSAMVTSSIGTNQSAENQDFNPSLIENQVSVNGSPGKFFYALDLSHRFADGLSAIAAPEGSEPFESDLYNRFNTRLNVGYNITEKIQLSQFVAIDKFKSDFDDFSYMDADYRTISQQLRRGGNFKWAYKNGSFVINDSYSWVEREIESSFPAKYDSKAYTFDTYFDHRFGSNIHLVAGFNGNFSRINSYTIPFGGVAFEQQTDSEDANFSILDPYVNAVYVSDFGFNLNAGLRVNIHSAYDSHLVYQINPSYRFDMGEHTIKLLGSYSTAYITPSLFQLFDPIYGNQALIPEENRTIEGGVTYGFGNDLSFSVVYFNRREENYVDFVNVDPENFVFQYWNSATEFNASGVEVNTSAKISEKWTLNANYTNTQVDERFSLRIPEHKVNASLQFRLKEGTNFQLKYLFTGEREDIFFNPDTFESESVTLDSYGLIGFNFRTRVNETISLFAAVSNLLNEEYEELYRYQARGRNVRVGFSLDLN</sequence>
<comment type="similarity">
    <text evidence="8">Belongs to the TonB-dependent receptor family.</text>
</comment>
<evidence type="ECO:0000256" key="4">
    <source>
        <dbReference type="ARBA" id="ARBA00022692"/>
    </source>
</evidence>
<dbReference type="Gene3D" id="2.40.170.20">
    <property type="entry name" value="TonB-dependent receptor, beta-barrel domain"/>
    <property type="match status" value="1"/>
</dbReference>
<dbReference type="InterPro" id="IPR012910">
    <property type="entry name" value="Plug_dom"/>
</dbReference>
<dbReference type="GO" id="GO:0044718">
    <property type="term" value="P:siderophore transmembrane transport"/>
    <property type="evidence" value="ECO:0007669"/>
    <property type="project" value="TreeGrafter"/>
</dbReference>
<keyword evidence="12" id="KW-1185">Reference proteome</keyword>
<dbReference type="GO" id="GO:0015344">
    <property type="term" value="F:siderophore uptake transmembrane transporter activity"/>
    <property type="evidence" value="ECO:0007669"/>
    <property type="project" value="TreeGrafter"/>
</dbReference>
<dbReference type="InterPro" id="IPR039426">
    <property type="entry name" value="TonB-dep_rcpt-like"/>
</dbReference>
<keyword evidence="6 8" id="KW-0472">Membrane</keyword>
<dbReference type="InterPro" id="IPR037066">
    <property type="entry name" value="Plug_dom_sf"/>
</dbReference>
<dbReference type="AlphaFoldDB" id="A0A2S0I0Q9"/>
<dbReference type="OrthoDB" id="9764669at2"/>
<dbReference type="Proteomes" id="UP000238442">
    <property type="component" value="Chromosome"/>
</dbReference>
<evidence type="ECO:0000256" key="5">
    <source>
        <dbReference type="ARBA" id="ARBA00022729"/>
    </source>
</evidence>
<accession>A0A2S0I0Q9</accession>
<keyword evidence="2 8" id="KW-0813">Transport</keyword>
<keyword evidence="7 8" id="KW-0998">Cell outer membrane</keyword>
<evidence type="ECO:0000256" key="8">
    <source>
        <dbReference type="PROSITE-ProRule" id="PRU01360"/>
    </source>
</evidence>
<dbReference type="EMBL" id="CP027062">
    <property type="protein sequence ID" value="AVI52454.1"/>
    <property type="molecule type" value="Genomic_DNA"/>
</dbReference>
<dbReference type="KEGG" id="aue:C5O00_14180"/>
<keyword evidence="5" id="KW-0732">Signal</keyword>
<dbReference type="InterPro" id="IPR041700">
    <property type="entry name" value="OMP_b-brl_3"/>
</dbReference>
<evidence type="ECO:0000259" key="9">
    <source>
        <dbReference type="Pfam" id="PF07715"/>
    </source>
</evidence>
<feature type="domain" description="Outer membrane protein beta-barrel" evidence="10">
    <location>
        <begin position="446"/>
        <end position="580"/>
    </location>
</feature>
<comment type="subcellular location">
    <subcellularLocation>
        <location evidence="1 8">Cell outer membrane</location>
        <topology evidence="1 8">Multi-pass membrane protein</topology>
    </subcellularLocation>
</comment>
<organism evidence="11 12">
    <name type="scientific">Pukyongia salina</name>
    <dbReference type="NCBI Taxonomy" id="2094025"/>
    <lineage>
        <taxon>Bacteria</taxon>
        <taxon>Pseudomonadati</taxon>
        <taxon>Bacteroidota</taxon>
        <taxon>Flavobacteriia</taxon>
        <taxon>Flavobacteriales</taxon>
        <taxon>Flavobacteriaceae</taxon>
        <taxon>Pukyongia</taxon>
    </lineage>
</organism>
<evidence type="ECO:0000259" key="10">
    <source>
        <dbReference type="Pfam" id="PF14905"/>
    </source>
</evidence>
<feature type="domain" description="TonB-dependent receptor plug" evidence="9">
    <location>
        <begin position="43"/>
        <end position="149"/>
    </location>
</feature>
<evidence type="ECO:0000256" key="7">
    <source>
        <dbReference type="ARBA" id="ARBA00023237"/>
    </source>
</evidence>
<name>A0A2S0I0Q9_9FLAO</name>
<dbReference type="PROSITE" id="PS52016">
    <property type="entry name" value="TONB_DEPENDENT_REC_3"/>
    <property type="match status" value="1"/>
</dbReference>
<gene>
    <name evidence="11" type="ORF">C5O00_14180</name>
</gene>
<dbReference type="SUPFAM" id="SSF56935">
    <property type="entry name" value="Porins"/>
    <property type="match status" value="1"/>
</dbReference>
<dbReference type="InterPro" id="IPR036942">
    <property type="entry name" value="Beta-barrel_TonB_sf"/>
</dbReference>
<keyword evidence="3 8" id="KW-1134">Transmembrane beta strand</keyword>
<evidence type="ECO:0000256" key="2">
    <source>
        <dbReference type="ARBA" id="ARBA00022448"/>
    </source>
</evidence>